<accession>A0A5C4JE10</accession>
<evidence type="ECO:0000256" key="2">
    <source>
        <dbReference type="RuleBase" id="RU003707"/>
    </source>
</evidence>
<dbReference type="GO" id="GO:0008300">
    <property type="term" value="P:isoprenoid catabolic process"/>
    <property type="evidence" value="ECO:0007669"/>
    <property type="project" value="TreeGrafter"/>
</dbReference>
<comment type="similarity">
    <text evidence="1 2">Belongs to the enoyl-CoA hydratase/isomerase family.</text>
</comment>
<dbReference type="Pfam" id="PF00378">
    <property type="entry name" value="ECH_1"/>
    <property type="match status" value="1"/>
</dbReference>
<evidence type="ECO:0000313" key="4">
    <source>
        <dbReference type="Proteomes" id="UP000309174"/>
    </source>
</evidence>
<dbReference type="InterPro" id="IPR029045">
    <property type="entry name" value="ClpP/crotonase-like_dom_sf"/>
</dbReference>
<evidence type="ECO:0000256" key="1">
    <source>
        <dbReference type="ARBA" id="ARBA00005254"/>
    </source>
</evidence>
<dbReference type="AlphaFoldDB" id="A0A5C4JE10"/>
<dbReference type="PROSITE" id="PS00166">
    <property type="entry name" value="ENOYL_COA_HYDRATASE"/>
    <property type="match status" value="1"/>
</dbReference>
<organism evidence="3 4">
    <name type="scientific">Actinomadura soli</name>
    <dbReference type="NCBI Taxonomy" id="2508997"/>
    <lineage>
        <taxon>Bacteria</taxon>
        <taxon>Bacillati</taxon>
        <taxon>Actinomycetota</taxon>
        <taxon>Actinomycetes</taxon>
        <taxon>Streptosporangiales</taxon>
        <taxon>Thermomonosporaceae</taxon>
        <taxon>Actinomadura</taxon>
    </lineage>
</organism>
<dbReference type="PANTHER" id="PTHR42964">
    <property type="entry name" value="ENOYL-COA HYDRATASE"/>
    <property type="match status" value="1"/>
</dbReference>
<evidence type="ECO:0000313" key="3">
    <source>
        <dbReference type="EMBL" id="TMR02985.1"/>
    </source>
</evidence>
<dbReference type="SUPFAM" id="SSF52096">
    <property type="entry name" value="ClpP/crotonase"/>
    <property type="match status" value="1"/>
</dbReference>
<dbReference type="InterPro" id="IPR051683">
    <property type="entry name" value="Enoyl-CoA_Hydratase/Isomerase"/>
</dbReference>
<name>A0A5C4JE10_9ACTN</name>
<sequence>MPESESEVLIVEDHGAVRVLRLNRPAKLNALNTELTRALYDALRAADADDAVRAVVLTGAGRGFCSGADLGEFADLTPADQHAVIRRAELTTRAQMMLQQLTKPIVSVVRGPAMGGGAGLAIGCDMMVAATDAKFGYPEVRHSIVPAIVMTGLQRNLGRKLAFELISTGRVLDARELAELGLANRVAAPADAEKAGLEIAAGWAEVSPLAMAAAKDLFYRVADLPFAEAMRTGGDVNTIMRGFRGAGS</sequence>
<dbReference type="CDD" id="cd06558">
    <property type="entry name" value="crotonase-like"/>
    <property type="match status" value="1"/>
</dbReference>
<dbReference type="PANTHER" id="PTHR42964:SF1">
    <property type="entry name" value="POLYKETIDE BIOSYNTHESIS ENOYL-COA HYDRATASE PKSH-RELATED"/>
    <property type="match status" value="1"/>
</dbReference>
<gene>
    <name evidence="3" type="ORF">ETD83_11665</name>
</gene>
<reference evidence="3 4" key="1">
    <citation type="submission" date="2019-05" db="EMBL/GenBank/DDBJ databases">
        <title>Draft genome sequence of Actinomadura sp. 14C53.</title>
        <authorList>
            <person name="Saricaoglu S."/>
            <person name="Isik K."/>
        </authorList>
    </citation>
    <scope>NUCLEOTIDE SEQUENCE [LARGE SCALE GENOMIC DNA]</scope>
    <source>
        <strain evidence="3 4">14C53</strain>
    </source>
</reference>
<dbReference type="InterPro" id="IPR001753">
    <property type="entry name" value="Enoyl-CoA_hydra/iso"/>
</dbReference>
<dbReference type="OrthoDB" id="8452484at2"/>
<dbReference type="InterPro" id="IPR018376">
    <property type="entry name" value="Enoyl-CoA_hyd/isom_CS"/>
</dbReference>
<keyword evidence="3" id="KW-0413">Isomerase</keyword>
<dbReference type="Gene3D" id="3.90.226.10">
    <property type="entry name" value="2-enoyl-CoA Hydratase, Chain A, domain 1"/>
    <property type="match status" value="1"/>
</dbReference>
<dbReference type="GO" id="GO:0016853">
    <property type="term" value="F:isomerase activity"/>
    <property type="evidence" value="ECO:0007669"/>
    <property type="project" value="UniProtKB-KW"/>
</dbReference>
<keyword evidence="4" id="KW-1185">Reference proteome</keyword>
<proteinExistence type="inferred from homology"/>
<comment type="caution">
    <text evidence="3">The sequence shown here is derived from an EMBL/GenBank/DDBJ whole genome shotgun (WGS) entry which is preliminary data.</text>
</comment>
<dbReference type="RefSeq" id="WP_138645103.1">
    <property type="nucleotide sequence ID" value="NZ_VCKW01000045.1"/>
</dbReference>
<dbReference type="Proteomes" id="UP000309174">
    <property type="component" value="Unassembled WGS sequence"/>
</dbReference>
<dbReference type="EMBL" id="VCKW01000045">
    <property type="protein sequence ID" value="TMR02985.1"/>
    <property type="molecule type" value="Genomic_DNA"/>
</dbReference>
<protein>
    <submittedName>
        <fullName evidence="3">Enoyl-CoA hydratase/isomerase family protein</fullName>
    </submittedName>
</protein>